<dbReference type="GO" id="GO:0009813">
    <property type="term" value="P:flavonoid biosynthetic process"/>
    <property type="evidence" value="ECO:0007669"/>
    <property type="project" value="UniProtKB-KW"/>
</dbReference>
<organism evidence="15 16">
    <name type="scientific">Salvia divinorum</name>
    <name type="common">Maria pastora</name>
    <name type="synonym">Diviner's sage</name>
    <dbReference type="NCBI Taxonomy" id="28513"/>
    <lineage>
        <taxon>Eukaryota</taxon>
        <taxon>Viridiplantae</taxon>
        <taxon>Streptophyta</taxon>
        <taxon>Embryophyta</taxon>
        <taxon>Tracheophyta</taxon>
        <taxon>Spermatophyta</taxon>
        <taxon>Magnoliopsida</taxon>
        <taxon>eudicotyledons</taxon>
        <taxon>Gunneridae</taxon>
        <taxon>Pentapetalae</taxon>
        <taxon>asterids</taxon>
        <taxon>lamiids</taxon>
        <taxon>Lamiales</taxon>
        <taxon>Lamiaceae</taxon>
        <taxon>Nepetoideae</taxon>
        <taxon>Mentheae</taxon>
        <taxon>Salviinae</taxon>
        <taxon>Salvia</taxon>
        <taxon>Salvia subgen. Calosphace</taxon>
    </lineage>
</organism>
<evidence type="ECO:0000313" key="15">
    <source>
        <dbReference type="EMBL" id="KAL1556509.1"/>
    </source>
</evidence>
<evidence type="ECO:0000256" key="8">
    <source>
        <dbReference type="ARBA" id="ARBA00039057"/>
    </source>
</evidence>
<name>A0ABD1HMX2_SALDI</name>
<dbReference type="InterPro" id="IPR001509">
    <property type="entry name" value="Epimerase_deHydtase"/>
</dbReference>
<sequence>MISRNHRIIQNKERKRDISYLTNLPGAAAWLQIFNADLDEPETFAAAIEGCDGVFHMAHPLDFAKKDTEEVKLKRVTTALHGILRACADSKTVHRVVYTSSISAAMFSATDENSWADVEFIRSLNTFGGPYTVTKTVAERAAIDLAAELDLDLVSVLPTWITGPFICPSLPDTVHISILMHLKESSLVHVDDVARAHIHLLEYPEAKGRYIVAAAQFTIQELSRFLSAKYPHYQMPSPDLWKDVTAVKSSGLSTKKLEATGFKTQV</sequence>
<dbReference type="GO" id="GO:0045552">
    <property type="term" value="F:dihydroflavanol 4-reductase activity"/>
    <property type="evidence" value="ECO:0007669"/>
    <property type="project" value="UniProtKB-EC"/>
</dbReference>
<dbReference type="EMBL" id="JBEAFC010000005">
    <property type="protein sequence ID" value="KAL1556509.1"/>
    <property type="molecule type" value="Genomic_DNA"/>
</dbReference>
<evidence type="ECO:0000256" key="10">
    <source>
        <dbReference type="ARBA" id="ARBA00042087"/>
    </source>
</evidence>
<evidence type="ECO:0000256" key="7">
    <source>
        <dbReference type="ARBA" id="ARBA00039055"/>
    </source>
</evidence>
<comment type="caution">
    <text evidence="15">The sequence shown here is derived from an EMBL/GenBank/DDBJ whole genome shotgun (WGS) entry which is preliminary data.</text>
</comment>
<evidence type="ECO:0000256" key="6">
    <source>
        <dbReference type="ARBA" id="ARBA00037100"/>
    </source>
</evidence>
<evidence type="ECO:0000256" key="4">
    <source>
        <dbReference type="ARBA" id="ARBA00023241"/>
    </source>
</evidence>
<evidence type="ECO:0000256" key="9">
    <source>
        <dbReference type="ARBA" id="ARBA00039963"/>
    </source>
</evidence>
<evidence type="ECO:0000259" key="14">
    <source>
        <dbReference type="Pfam" id="PF01370"/>
    </source>
</evidence>
<dbReference type="EC" id="1.1.1.219" evidence="8"/>
<dbReference type="SUPFAM" id="SSF51735">
    <property type="entry name" value="NAD(P)-binding Rossmann-fold domains"/>
    <property type="match status" value="1"/>
</dbReference>
<dbReference type="GO" id="GO:0047890">
    <property type="term" value="F:flavanone 4-reductase activity"/>
    <property type="evidence" value="ECO:0007669"/>
    <property type="project" value="UniProtKB-EC"/>
</dbReference>
<evidence type="ECO:0000313" key="16">
    <source>
        <dbReference type="Proteomes" id="UP001567538"/>
    </source>
</evidence>
<evidence type="ECO:0000256" key="1">
    <source>
        <dbReference type="ARBA" id="ARBA00004935"/>
    </source>
</evidence>
<reference evidence="15 16" key="1">
    <citation type="submission" date="2024-06" db="EMBL/GenBank/DDBJ databases">
        <title>A chromosome level genome sequence of Diviner's sage (Salvia divinorum).</title>
        <authorList>
            <person name="Ford S.A."/>
            <person name="Ro D.-K."/>
            <person name="Ness R.W."/>
            <person name="Phillips M.A."/>
        </authorList>
    </citation>
    <scope>NUCLEOTIDE SEQUENCE [LARGE SCALE GENOMIC DNA]</scope>
    <source>
        <strain evidence="15">SAF-2024a</strain>
        <tissue evidence="15">Leaf</tissue>
    </source>
</reference>
<evidence type="ECO:0000256" key="5">
    <source>
        <dbReference type="ARBA" id="ARBA00023445"/>
    </source>
</evidence>
<evidence type="ECO:0000256" key="3">
    <source>
        <dbReference type="ARBA" id="ARBA00023002"/>
    </source>
</evidence>
<dbReference type="InterPro" id="IPR050425">
    <property type="entry name" value="NAD(P)_dehydrat-like"/>
</dbReference>
<comment type="function">
    <text evidence="6">Bifunctional enzyme involved in flavonoid metabolism.</text>
</comment>
<evidence type="ECO:0000256" key="2">
    <source>
        <dbReference type="ARBA" id="ARBA00022857"/>
    </source>
</evidence>
<proteinExistence type="inferred from homology"/>
<gene>
    <name evidence="15" type="ORF">AAHA92_12122</name>
</gene>
<dbReference type="PANTHER" id="PTHR10366:SF563">
    <property type="entry name" value="CINNAMOYL-COA REDUCTASE 16"/>
    <property type="match status" value="1"/>
</dbReference>
<dbReference type="AlphaFoldDB" id="A0ABD1HMX2"/>
<comment type="similarity">
    <text evidence="5">Belongs to the NAD(P)-dependent epimerase/dehydratase family. Dihydroflavonol-4-reductase subfamily.</text>
</comment>
<keyword evidence="16" id="KW-1185">Reference proteome</keyword>
<comment type="catalytic activity">
    <reaction evidence="12">
        <text>(2S)-flavan-4-ol + NADP(+) = (2S)-flavanone + NADPH + H(+)</text>
        <dbReference type="Rhea" id="RHEA:11228"/>
        <dbReference type="ChEBI" id="CHEBI:15378"/>
        <dbReference type="ChEBI" id="CHEBI:15605"/>
        <dbReference type="ChEBI" id="CHEBI:15606"/>
        <dbReference type="ChEBI" id="CHEBI:57783"/>
        <dbReference type="ChEBI" id="CHEBI:58349"/>
        <dbReference type="EC" id="1.1.1.234"/>
    </reaction>
</comment>
<keyword evidence="2" id="KW-0521">NADP</keyword>
<dbReference type="InterPro" id="IPR036291">
    <property type="entry name" value="NAD(P)-bd_dom_sf"/>
</dbReference>
<dbReference type="Proteomes" id="UP001567538">
    <property type="component" value="Unassembled WGS sequence"/>
</dbReference>
<keyword evidence="4" id="KW-0284">Flavonoid biosynthesis</keyword>
<accession>A0ABD1HMX2</accession>
<comment type="catalytic activity">
    <reaction evidence="13">
        <text>a (2R,3S,4S)-leucoanthocyanidin + NADP(+) = a (2R,3R)-dihydroflavonol + NADPH + H(+)</text>
        <dbReference type="Rhea" id="RHEA:54444"/>
        <dbReference type="ChEBI" id="CHEBI:15378"/>
        <dbReference type="ChEBI" id="CHEBI:57783"/>
        <dbReference type="ChEBI" id="CHEBI:58349"/>
        <dbReference type="ChEBI" id="CHEBI:138176"/>
        <dbReference type="ChEBI" id="CHEBI:138188"/>
        <dbReference type="EC" id="1.1.1.219"/>
    </reaction>
</comment>
<dbReference type="FunFam" id="3.40.50.720:FF:000085">
    <property type="entry name" value="Dihydroflavonol reductase"/>
    <property type="match status" value="1"/>
</dbReference>
<dbReference type="Gene3D" id="3.40.50.720">
    <property type="entry name" value="NAD(P)-binding Rossmann-like Domain"/>
    <property type="match status" value="1"/>
</dbReference>
<comment type="pathway">
    <text evidence="1">Pigment biosynthesis; anthocyanin biosynthesis.</text>
</comment>
<dbReference type="PANTHER" id="PTHR10366">
    <property type="entry name" value="NAD DEPENDENT EPIMERASE/DEHYDRATASE"/>
    <property type="match status" value="1"/>
</dbReference>
<keyword evidence="3 15" id="KW-0560">Oxidoreductase</keyword>
<protein>
    <recommendedName>
        <fullName evidence="9">Dihydroflavonol 4-reductase</fullName>
        <ecNumber evidence="8">1.1.1.219</ecNumber>
        <ecNumber evidence="7">1.1.1.234</ecNumber>
    </recommendedName>
    <alternativeName>
        <fullName evidence="11">Dihydrokaempferol 4-reductase</fullName>
    </alternativeName>
    <alternativeName>
        <fullName evidence="10">Flavanone 4-reductase</fullName>
    </alternativeName>
</protein>
<evidence type="ECO:0000256" key="12">
    <source>
        <dbReference type="ARBA" id="ARBA00048870"/>
    </source>
</evidence>
<dbReference type="EC" id="1.1.1.234" evidence="7"/>
<evidence type="ECO:0000256" key="11">
    <source>
        <dbReference type="ARBA" id="ARBA00042831"/>
    </source>
</evidence>
<feature type="domain" description="NAD-dependent epimerase/dehydratase" evidence="14">
    <location>
        <begin position="16"/>
        <end position="208"/>
    </location>
</feature>
<evidence type="ECO:0000256" key="13">
    <source>
        <dbReference type="ARBA" id="ARBA00049132"/>
    </source>
</evidence>
<dbReference type="Pfam" id="PF01370">
    <property type="entry name" value="Epimerase"/>
    <property type="match status" value="1"/>
</dbReference>